<sequence>MIEAQTVTTPLSATEFVGESSLEPTGVEDWTRSERYRHLTKHAHGLDNLNDKLSKVTPTEMEVFHFTITSNDWNASVFLTEKAEYIVLALYLNEQLDAVQYLNAALIILGFQQMGQSYVKSPEDIPCKFCRVIDLQSPSYAHDKARVIEIVKHCYQKSDAPVYGLIAMLENNSCENAYVQMVKMDKKTFNTIPHEGNTSDTQQMYNHYCWFSRLSHSTVAIDSENCTLYILSFNLINQFLQTYNNPYEPVPVLGDTSADDLADYRWQHKHRIRLYNNAVSNNVEQLIYRDVSKLFSALQDGRYILQISRIDEPICKLCLHIDRMHTDLRCAQEVTETFAQLIQKSFDLALAFLDTQSTQYAERMKEYVENYCDSEPAKKFNERNYLMRRNHLYQDFIPYVEKNLDFYFDHILTESFLSIYAIHQRFSELNRFSFLIDYLTKHYPEGIPIVIDLIKAGEQAYLKKAEDRQSVIDGAALMLNFIDFYQAQTGESTAEQPSNMATKLERLTLETVDGAS</sequence>
<dbReference type="RefSeq" id="WP_121837084.1">
    <property type="nucleotide sequence ID" value="NZ_ML014753.1"/>
</dbReference>
<dbReference type="EMBL" id="QZEI01000001">
    <property type="protein sequence ID" value="RLV61685.1"/>
    <property type="molecule type" value="Genomic_DNA"/>
</dbReference>
<comment type="caution">
    <text evidence="1">The sequence shown here is derived from an EMBL/GenBank/DDBJ whole genome shotgun (WGS) entry which is preliminary data.</text>
</comment>
<accession>A0A3L8Q256</accession>
<dbReference type="Proteomes" id="UP000281474">
    <property type="component" value="Unassembled WGS sequence"/>
</dbReference>
<evidence type="ECO:0000313" key="1">
    <source>
        <dbReference type="EMBL" id="RLV61685.1"/>
    </source>
</evidence>
<dbReference type="AlphaFoldDB" id="A0A3L8Q256"/>
<name>A0A3L8Q256_9GAMM</name>
<keyword evidence="2" id="KW-1185">Reference proteome</keyword>
<reference evidence="1 2" key="1">
    <citation type="submission" date="2018-09" db="EMBL/GenBank/DDBJ databases">
        <title>Phylogeny of the Shewanellaceae, and recommendation for two new genera, Pseudoshewanella and Parashewanella.</title>
        <authorList>
            <person name="Wang G."/>
        </authorList>
    </citation>
    <scope>NUCLEOTIDE SEQUENCE [LARGE SCALE GENOMIC DNA]</scope>
    <source>
        <strain evidence="1 2">C51</strain>
    </source>
</reference>
<proteinExistence type="predicted"/>
<protein>
    <submittedName>
        <fullName evidence="1">Uncharacterized protein</fullName>
    </submittedName>
</protein>
<organism evidence="1 2">
    <name type="scientific">Parashewanella curva</name>
    <dbReference type="NCBI Taxonomy" id="2338552"/>
    <lineage>
        <taxon>Bacteria</taxon>
        <taxon>Pseudomonadati</taxon>
        <taxon>Pseudomonadota</taxon>
        <taxon>Gammaproteobacteria</taxon>
        <taxon>Alteromonadales</taxon>
        <taxon>Shewanellaceae</taxon>
        <taxon>Parashewanella</taxon>
    </lineage>
</organism>
<evidence type="ECO:0000313" key="2">
    <source>
        <dbReference type="Proteomes" id="UP000281474"/>
    </source>
</evidence>
<gene>
    <name evidence="1" type="ORF">D5018_00785</name>
</gene>